<dbReference type="Gene3D" id="2.40.40.10">
    <property type="entry name" value="RlpA-like domain"/>
    <property type="match status" value="1"/>
</dbReference>
<protein>
    <submittedName>
        <fullName evidence="4">3D (Asp-Asp-Asp) domain-containing protein</fullName>
    </submittedName>
</protein>
<dbReference type="InterPro" id="IPR036908">
    <property type="entry name" value="RlpA-like_sf"/>
</dbReference>
<evidence type="ECO:0000259" key="3">
    <source>
        <dbReference type="Pfam" id="PF06725"/>
    </source>
</evidence>
<feature type="signal peptide" evidence="2">
    <location>
        <begin position="1"/>
        <end position="25"/>
    </location>
</feature>
<dbReference type="GO" id="GO:0019867">
    <property type="term" value="C:outer membrane"/>
    <property type="evidence" value="ECO:0007669"/>
    <property type="project" value="InterPro"/>
</dbReference>
<comment type="caution">
    <text evidence="4">The sequence shown here is derived from an EMBL/GenBank/DDBJ whole genome shotgun (WGS) entry which is preliminary data.</text>
</comment>
<dbReference type="SUPFAM" id="SSF50685">
    <property type="entry name" value="Barwin-like endoglucanases"/>
    <property type="match status" value="1"/>
</dbReference>
<feature type="compositionally biased region" description="Low complexity" evidence="1">
    <location>
        <begin position="279"/>
        <end position="297"/>
    </location>
</feature>
<name>A0A840IHS9_9ACTN</name>
<keyword evidence="5" id="KW-1185">Reference proteome</keyword>
<proteinExistence type="predicted"/>
<feature type="domain" description="3D" evidence="3">
    <location>
        <begin position="171"/>
        <end position="238"/>
    </location>
</feature>
<keyword evidence="2" id="KW-0732">Signal</keyword>
<dbReference type="RefSeq" id="WP_221243093.1">
    <property type="nucleotide sequence ID" value="NZ_JACHNU010000004.1"/>
</dbReference>
<dbReference type="AlphaFoldDB" id="A0A840IHS9"/>
<reference evidence="4 5" key="1">
    <citation type="submission" date="2020-08" db="EMBL/GenBank/DDBJ databases">
        <title>Genomic Encyclopedia of Archaeal and Bacterial Type Strains, Phase II (KMG-II): from individual species to whole genera.</title>
        <authorList>
            <person name="Goeker M."/>
        </authorList>
    </citation>
    <scope>NUCLEOTIDE SEQUENCE [LARGE SCALE GENOMIC DNA]</scope>
    <source>
        <strain evidence="4 5">DSM 23288</strain>
    </source>
</reference>
<dbReference type="GO" id="GO:0009254">
    <property type="term" value="P:peptidoglycan turnover"/>
    <property type="evidence" value="ECO:0007669"/>
    <property type="project" value="InterPro"/>
</dbReference>
<dbReference type="InterPro" id="IPR010611">
    <property type="entry name" value="3D_dom"/>
</dbReference>
<dbReference type="Proteomes" id="UP000585272">
    <property type="component" value="Unassembled WGS sequence"/>
</dbReference>
<feature type="compositionally biased region" description="Low complexity" evidence="1">
    <location>
        <begin position="242"/>
        <end position="251"/>
    </location>
</feature>
<dbReference type="Pfam" id="PF06725">
    <property type="entry name" value="3D"/>
    <property type="match status" value="1"/>
</dbReference>
<feature type="region of interest" description="Disordered" evidence="1">
    <location>
        <begin position="242"/>
        <end position="297"/>
    </location>
</feature>
<accession>A0A840IHS9</accession>
<evidence type="ECO:0000313" key="4">
    <source>
        <dbReference type="EMBL" id="MBB4663508.1"/>
    </source>
</evidence>
<dbReference type="EMBL" id="JACHNU010000004">
    <property type="protein sequence ID" value="MBB4663508.1"/>
    <property type="molecule type" value="Genomic_DNA"/>
</dbReference>
<evidence type="ECO:0000256" key="1">
    <source>
        <dbReference type="SAM" id="MobiDB-lite"/>
    </source>
</evidence>
<dbReference type="GO" id="GO:0004553">
    <property type="term" value="F:hydrolase activity, hydrolyzing O-glycosyl compounds"/>
    <property type="evidence" value="ECO:0007669"/>
    <property type="project" value="InterPro"/>
</dbReference>
<evidence type="ECO:0000313" key="5">
    <source>
        <dbReference type="Proteomes" id="UP000585272"/>
    </source>
</evidence>
<organism evidence="4 5">
    <name type="scientific">Conexibacter arvalis</name>
    <dbReference type="NCBI Taxonomy" id="912552"/>
    <lineage>
        <taxon>Bacteria</taxon>
        <taxon>Bacillati</taxon>
        <taxon>Actinomycetota</taxon>
        <taxon>Thermoleophilia</taxon>
        <taxon>Solirubrobacterales</taxon>
        <taxon>Conexibacteraceae</taxon>
        <taxon>Conexibacter</taxon>
    </lineage>
</organism>
<evidence type="ECO:0000256" key="2">
    <source>
        <dbReference type="SAM" id="SignalP"/>
    </source>
</evidence>
<gene>
    <name evidence="4" type="ORF">BDZ31_003103</name>
</gene>
<feature type="chain" id="PRO_5032733439" evidence="2">
    <location>
        <begin position="26"/>
        <end position="297"/>
    </location>
</feature>
<sequence>MRRTSILAGLAALLVSAAVAPATHAKPIRRAGWLRGVTVTEYYPAPEWWFIGKKVKTPGLSRLSRIDWLYSSKGMSMEGDGIGLDGNRYHIAGLGNGGWVNERGRPSIPTAKGWRGGSPFWRAGGYWTARNRSVTFPLDGGGWSNGRGVRYRPLPGVSFGTGPSRPLKYYRSVAVDPDLIPMGSKVYIAAYRTSAGGGWFSADDVGGAIIGRHVDVYRTPPASKEIGGGYLKNQRIYVQPPGAKAARNAPPRAKPNRSATPSVPVPQPPATLSDPSGGAKAPEAPPIAAARARSTPA</sequence>
<dbReference type="CDD" id="cd14486">
    <property type="entry name" value="3D_domain"/>
    <property type="match status" value="1"/>
</dbReference>